<dbReference type="Gene3D" id="3.30.360.40">
    <property type="entry name" value="YwmB-like"/>
    <property type="match status" value="1"/>
</dbReference>
<dbReference type="RefSeq" id="WP_101331365.1">
    <property type="nucleotide sequence ID" value="NZ_PJNH01000002.1"/>
</dbReference>
<proteinExistence type="predicted"/>
<dbReference type="Proteomes" id="UP000243524">
    <property type="component" value="Unassembled WGS sequence"/>
</dbReference>
<sequence>MRLLIIATILTLLSPTAGETSNLANNESDILYLTSYFEEQDWGIDTFSITFREKMTPQEYGQFEKWEDNRKSLNTFEDNPHKNAHINETSKSINLNGHKELIQVIYTISGDQWDEETKQKVLNITQETGFSRLFENSPVYTCFETKFSGSISSNLLKKKLINEIDINQQHLIEENHFIVIEGWTDRIKSSVQNKHSNTNIQLALRQEGDHSTTLTIGTPILVIEY</sequence>
<dbReference type="Pfam" id="PF08680">
    <property type="entry name" value="DUF1779"/>
    <property type="match status" value="1"/>
</dbReference>
<accession>A0A2I0QTT9</accession>
<evidence type="ECO:0000313" key="2">
    <source>
        <dbReference type="Proteomes" id="UP000243524"/>
    </source>
</evidence>
<dbReference type="EMBL" id="PJNH01000002">
    <property type="protein sequence ID" value="PKR77757.1"/>
    <property type="molecule type" value="Genomic_DNA"/>
</dbReference>
<comment type="caution">
    <text evidence="1">The sequence shown here is derived from an EMBL/GenBank/DDBJ whole genome shotgun (WGS) entry which is preliminary data.</text>
</comment>
<evidence type="ECO:0008006" key="3">
    <source>
        <dbReference type="Google" id="ProtNLM"/>
    </source>
</evidence>
<reference evidence="1 2" key="1">
    <citation type="submission" date="2017-06" db="EMBL/GenBank/DDBJ databases">
        <title>the draft geome sequence of Illustriluteabacillus marina B3227.</title>
        <authorList>
            <person name="He R.-H."/>
            <person name="Du Z.-J."/>
        </authorList>
    </citation>
    <scope>NUCLEOTIDE SEQUENCE [LARGE SCALE GENOMIC DNA]</scope>
    <source>
        <strain evidence="1 2">B3227</strain>
    </source>
</reference>
<organism evidence="1 2">
    <name type="scientific">Halalkalibacillus sediminis</name>
    <dbReference type="NCBI Taxonomy" id="2018042"/>
    <lineage>
        <taxon>Bacteria</taxon>
        <taxon>Bacillati</taxon>
        <taxon>Bacillota</taxon>
        <taxon>Bacilli</taxon>
        <taxon>Bacillales</taxon>
        <taxon>Bacillaceae</taxon>
        <taxon>Halalkalibacillus</taxon>
    </lineage>
</organism>
<dbReference type="InterPro" id="IPR036209">
    <property type="entry name" value="YwmB-like_sf"/>
</dbReference>
<keyword evidence="2" id="KW-1185">Reference proteome</keyword>
<dbReference type="Gene3D" id="3.30.2030.10">
    <property type="entry name" value="YwmB-like"/>
    <property type="match status" value="1"/>
</dbReference>
<gene>
    <name evidence="1" type="ORF">CEY16_07445</name>
</gene>
<dbReference type="OrthoDB" id="2962597at2"/>
<name>A0A2I0QTT9_9BACI</name>
<dbReference type="AlphaFoldDB" id="A0A2I0QTT9"/>
<dbReference type="InterPro" id="IPR014794">
    <property type="entry name" value="DUF1779"/>
</dbReference>
<evidence type="ECO:0000313" key="1">
    <source>
        <dbReference type="EMBL" id="PKR77757.1"/>
    </source>
</evidence>
<protein>
    <recommendedName>
        <fullName evidence="3">TATA-box binding</fullName>
    </recommendedName>
</protein>
<dbReference type="SUPFAM" id="SSF143842">
    <property type="entry name" value="YwmB-like"/>
    <property type="match status" value="1"/>
</dbReference>